<dbReference type="GO" id="GO:0005524">
    <property type="term" value="F:ATP binding"/>
    <property type="evidence" value="ECO:0007669"/>
    <property type="project" value="UniProtKB-KW"/>
</dbReference>
<dbReference type="GO" id="GO:0050567">
    <property type="term" value="F:glutaminyl-tRNA synthase (glutamine-hydrolyzing) activity"/>
    <property type="evidence" value="ECO:0007669"/>
    <property type="project" value="UniProtKB-UniRule"/>
</dbReference>
<comment type="similarity">
    <text evidence="1">Belongs to the GatC family.</text>
</comment>
<dbReference type="EC" id="6.3.5.-" evidence="1"/>
<dbReference type="NCBIfam" id="TIGR00135">
    <property type="entry name" value="gatC"/>
    <property type="match status" value="1"/>
</dbReference>
<protein>
    <recommendedName>
        <fullName evidence="1">Aspartyl/glutamyl-tRNA(Asn/Gln) amidotransferase subunit C</fullName>
        <shortName evidence="1">Asp/Glu-ADT subunit C</shortName>
        <ecNumber evidence="1">6.3.5.-</ecNumber>
    </recommendedName>
</protein>
<comment type="caution">
    <text evidence="2">The sequence shown here is derived from an EMBL/GenBank/DDBJ whole genome shotgun (WGS) entry which is preliminary data.</text>
</comment>
<accession>A0A8J8FI99</accession>
<dbReference type="HAMAP" id="MF_00122">
    <property type="entry name" value="GatC"/>
    <property type="match status" value="1"/>
</dbReference>
<organism evidence="2 3">
    <name type="scientific">Limnovirga soli</name>
    <dbReference type="NCBI Taxonomy" id="2656915"/>
    <lineage>
        <taxon>Bacteria</taxon>
        <taxon>Pseudomonadati</taxon>
        <taxon>Bacteroidota</taxon>
        <taxon>Chitinophagia</taxon>
        <taxon>Chitinophagales</taxon>
        <taxon>Chitinophagaceae</taxon>
        <taxon>Limnovirga</taxon>
    </lineage>
</organism>
<gene>
    <name evidence="1 2" type="primary">gatC</name>
    <name evidence="2" type="ORF">GD597_20555</name>
</gene>
<dbReference type="GO" id="GO:0006450">
    <property type="term" value="P:regulation of translational fidelity"/>
    <property type="evidence" value="ECO:0007669"/>
    <property type="project" value="InterPro"/>
</dbReference>
<sequence>MEVNKTMVENLAHLSRLHFTDEEKNALEQDLQSIISFVEKLGEVDTTGVQPLQHMSTEVNVLRDDIVQGSITREEAMLNAPATDKTFFKVPKVIKK</sequence>
<dbReference type="SUPFAM" id="SSF141000">
    <property type="entry name" value="Glu-tRNAGln amidotransferase C subunit"/>
    <property type="match status" value="1"/>
</dbReference>
<name>A0A8J8FI99_9BACT</name>
<proteinExistence type="inferred from homology"/>
<dbReference type="PANTHER" id="PTHR15004:SF0">
    <property type="entry name" value="GLUTAMYL-TRNA(GLN) AMIDOTRANSFERASE SUBUNIT C, MITOCHONDRIAL"/>
    <property type="match status" value="1"/>
</dbReference>
<evidence type="ECO:0000313" key="2">
    <source>
        <dbReference type="EMBL" id="NNV57867.1"/>
    </source>
</evidence>
<keyword evidence="3" id="KW-1185">Reference proteome</keyword>
<dbReference type="InterPro" id="IPR003837">
    <property type="entry name" value="GatC"/>
</dbReference>
<dbReference type="GO" id="GO:0006412">
    <property type="term" value="P:translation"/>
    <property type="evidence" value="ECO:0007669"/>
    <property type="project" value="UniProtKB-UniRule"/>
</dbReference>
<dbReference type="RefSeq" id="WP_171609815.1">
    <property type="nucleotide sequence ID" value="NZ_WHPF01000020.1"/>
</dbReference>
<comment type="catalytic activity">
    <reaction evidence="1">
        <text>L-glutamyl-tRNA(Gln) + L-glutamine + ATP + H2O = L-glutaminyl-tRNA(Gln) + L-glutamate + ADP + phosphate + H(+)</text>
        <dbReference type="Rhea" id="RHEA:17521"/>
        <dbReference type="Rhea" id="RHEA-COMP:9681"/>
        <dbReference type="Rhea" id="RHEA-COMP:9684"/>
        <dbReference type="ChEBI" id="CHEBI:15377"/>
        <dbReference type="ChEBI" id="CHEBI:15378"/>
        <dbReference type="ChEBI" id="CHEBI:29985"/>
        <dbReference type="ChEBI" id="CHEBI:30616"/>
        <dbReference type="ChEBI" id="CHEBI:43474"/>
        <dbReference type="ChEBI" id="CHEBI:58359"/>
        <dbReference type="ChEBI" id="CHEBI:78520"/>
        <dbReference type="ChEBI" id="CHEBI:78521"/>
        <dbReference type="ChEBI" id="CHEBI:456216"/>
    </reaction>
</comment>
<dbReference type="InterPro" id="IPR036113">
    <property type="entry name" value="Asp/Glu-ADT_sf_sub_c"/>
</dbReference>
<dbReference type="GO" id="GO:0070681">
    <property type="term" value="P:glutaminyl-tRNAGln biosynthesis via transamidation"/>
    <property type="evidence" value="ECO:0007669"/>
    <property type="project" value="TreeGrafter"/>
</dbReference>
<dbReference type="Gene3D" id="1.10.20.60">
    <property type="entry name" value="Glu-tRNAGln amidotransferase C subunit, N-terminal domain"/>
    <property type="match status" value="1"/>
</dbReference>
<keyword evidence="1" id="KW-0436">Ligase</keyword>
<comment type="function">
    <text evidence="1">Allows the formation of correctly charged Asn-tRNA(Asn) or Gln-tRNA(Gln) through the transamidation of misacylated Asp-tRNA(Asn) or Glu-tRNA(Gln) in organisms which lack either or both of asparaginyl-tRNA or glutaminyl-tRNA synthetases. The reaction takes place in the presence of glutamine and ATP through an activated phospho-Asp-tRNA(Asn) or phospho-Glu-tRNA(Gln).</text>
</comment>
<dbReference type="AlphaFoldDB" id="A0A8J8FI99"/>
<dbReference type="EMBL" id="WHPF01000020">
    <property type="protein sequence ID" value="NNV57867.1"/>
    <property type="molecule type" value="Genomic_DNA"/>
</dbReference>
<keyword evidence="1" id="KW-0648">Protein biosynthesis</keyword>
<evidence type="ECO:0000256" key="1">
    <source>
        <dbReference type="HAMAP-Rule" id="MF_00122"/>
    </source>
</evidence>
<keyword evidence="1" id="KW-0067">ATP-binding</keyword>
<evidence type="ECO:0000313" key="3">
    <source>
        <dbReference type="Proteomes" id="UP000598971"/>
    </source>
</evidence>
<reference evidence="2" key="1">
    <citation type="submission" date="2019-10" db="EMBL/GenBank/DDBJ databases">
        <title>Draft genome sequence of Panacibacter sp. KCS-6.</title>
        <authorList>
            <person name="Yim K.J."/>
        </authorList>
    </citation>
    <scope>NUCLEOTIDE SEQUENCE</scope>
    <source>
        <strain evidence="2">KCS-6</strain>
    </source>
</reference>
<comment type="subunit">
    <text evidence="1">Heterotrimer of A, B and C subunits.</text>
</comment>
<dbReference type="Pfam" id="PF02686">
    <property type="entry name" value="GatC"/>
    <property type="match status" value="1"/>
</dbReference>
<dbReference type="Proteomes" id="UP000598971">
    <property type="component" value="Unassembled WGS sequence"/>
</dbReference>
<dbReference type="PANTHER" id="PTHR15004">
    <property type="entry name" value="GLUTAMYL-TRNA(GLN) AMIDOTRANSFERASE SUBUNIT C, MITOCHONDRIAL"/>
    <property type="match status" value="1"/>
</dbReference>
<comment type="catalytic activity">
    <reaction evidence="1">
        <text>L-aspartyl-tRNA(Asn) + L-glutamine + ATP + H2O = L-asparaginyl-tRNA(Asn) + L-glutamate + ADP + phosphate + 2 H(+)</text>
        <dbReference type="Rhea" id="RHEA:14513"/>
        <dbReference type="Rhea" id="RHEA-COMP:9674"/>
        <dbReference type="Rhea" id="RHEA-COMP:9677"/>
        <dbReference type="ChEBI" id="CHEBI:15377"/>
        <dbReference type="ChEBI" id="CHEBI:15378"/>
        <dbReference type="ChEBI" id="CHEBI:29985"/>
        <dbReference type="ChEBI" id="CHEBI:30616"/>
        <dbReference type="ChEBI" id="CHEBI:43474"/>
        <dbReference type="ChEBI" id="CHEBI:58359"/>
        <dbReference type="ChEBI" id="CHEBI:78515"/>
        <dbReference type="ChEBI" id="CHEBI:78516"/>
        <dbReference type="ChEBI" id="CHEBI:456216"/>
    </reaction>
</comment>
<keyword evidence="1" id="KW-0547">Nucleotide-binding</keyword>